<dbReference type="AlphaFoldDB" id="A0AAX6H7R4"/>
<feature type="compositionally biased region" description="Basic residues" evidence="1">
    <location>
        <begin position="163"/>
        <end position="191"/>
    </location>
</feature>
<reference evidence="2" key="2">
    <citation type="submission" date="2023-04" db="EMBL/GenBank/DDBJ databases">
        <authorList>
            <person name="Bruccoleri R.E."/>
            <person name="Oakeley E.J."/>
            <person name="Faust A.-M."/>
            <person name="Dessus-Babus S."/>
            <person name="Altorfer M."/>
            <person name="Burckhardt D."/>
            <person name="Oertli M."/>
            <person name="Naumann U."/>
            <person name="Petersen F."/>
            <person name="Wong J."/>
        </authorList>
    </citation>
    <scope>NUCLEOTIDE SEQUENCE</scope>
    <source>
        <strain evidence="2">GSM-AAB239-AS_SAM_17_03QT</strain>
        <tissue evidence="2">Leaf</tissue>
    </source>
</reference>
<feature type="compositionally biased region" description="Acidic residues" evidence="1">
    <location>
        <begin position="136"/>
        <end position="159"/>
    </location>
</feature>
<gene>
    <name evidence="2" type="ORF">M6B38_325335</name>
</gene>
<keyword evidence="3" id="KW-1185">Reference proteome</keyword>
<sequence length="202" mass="24273">MANQPPPFPYEDYPLDGDVSLGPICLCIKEVRWSNITHLQLRHRRGREFFNSLPLTMKNAAGRSRGCRAKFRSRRRTRVLRMRLDRNKTIFFHKWQKFAGKIHLMVGQIMRLWGYVRNNRLEFVVHMSPTPYSSENETDNEEEDEESDEEDEESDEEEDKAMRRTKKERTKKAMKKTMKTRRMKKAMRTKAMRTTMMSRTEY</sequence>
<dbReference type="Proteomes" id="UP001140949">
    <property type="component" value="Unassembled WGS sequence"/>
</dbReference>
<evidence type="ECO:0000313" key="3">
    <source>
        <dbReference type="Proteomes" id="UP001140949"/>
    </source>
</evidence>
<protein>
    <submittedName>
        <fullName evidence="2">Uncharacterized protein</fullName>
    </submittedName>
</protein>
<evidence type="ECO:0000313" key="2">
    <source>
        <dbReference type="EMBL" id="KAJ6836774.1"/>
    </source>
</evidence>
<evidence type="ECO:0000256" key="1">
    <source>
        <dbReference type="SAM" id="MobiDB-lite"/>
    </source>
</evidence>
<comment type="caution">
    <text evidence="2">The sequence shown here is derived from an EMBL/GenBank/DDBJ whole genome shotgun (WGS) entry which is preliminary data.</text>
</comment>
<feature type="region of interest" description="Disordered" evidence="1">
    <location>
        <begin position="128"/>
        <end position="202"/>
    </location>
</feature>
<organism evidence="2 3">
    <name type="scientific">Iris pallida</name>
    <name type="common">Sweet iris</name>
    <dbReference type="NCBI Taxonomy" id="29817"/>
    <lineage>
        <taxon>Eukaryota</taxon>
        <taxon>Viridiplantae</taxon>
        <taxon>Streptophyta</taxon>
        <taxon>Embryophyta</taxon>
        <taxon>Tracheophyta</taxon>
        <taxon>Spermatophyta</taxon>
        <taxon>Magnoliopsida</taxon>
        <taxon>Liliopsida</taxon>
        <taxon>Asparagales</taxon>
        <taxon>Iridaceae</taxon>
        <taxon>Iridoideae</taxon>
        <taxon>Irideae</taxon>
        <taxon>Iris</taxon>
    </lineage>
</organism>
<reference evidence="2" key="1">
    <citation type="journal article" date="2023" name="GigaByte">
        <title>Genome assembly of the bearded iris, Iris pallida Lam.</title>
        <authorList>
            <person name="Bruccoleri R.E."/>
            <person name="Oakeley E.J."/>
            <person name="Faust A.M.E."/>
            <person name="Altorfer M."/>
            <person name="Dessus-Babus S."/>
            <person name="Burckhardt D."/>
            <person name="Oertli M."/>
            <person name="Naumann U."/>
            <person name="Petersen F."/>
            <person name="Wong J."/>
        </authorList>
    </citation>
    <scope>NUCLEOTIDE SEQUENCE</scope>
    <source>
        <strain evidence="2">GSM-AAB239-AS_SAM_17_03QT</strain>
    </source>
</reference>
<name>A0AAX6H7R4_IRIPA</name>
<feature type="compositionally biased region" description="Low complexity" evidence="1">
    <location>
        <begin position="192"/>
        <end position="202"/>
    </location>
</feature>
<accession>A0AAX6H7R4</accession>
<dbReference type="EMBL" id="JANAVB010011800">
    <property type="protein sequence ID" value="KAJ6836774.1"/>
    <property type="molecule type" value="Genomic_DNA"/>
</dbReference>
<proteinExistence type="predicted"/>